<gene>
    <name evidence="2" type="ORF">JX001_03050</name>
</gene>
<reference evidence="2 3" key="1">
    <citation type="submission" date="2021-02" db="EMBL/GenBank/DDBJ databases">
        <title>Brevundimonas sp. CS1 genome sequence.</title>
        <authorList>
            <person name="Lee K."/>
            <person name="Choi Y.-J."/>
            <person name="Son H.-R."/>
        </authorList>
    </citation>
    <scope>NUCLEOTIDE SEQUENCE [LARGE SCALE GENOMIC DNA]</scope>
    <source>
        <strain evidence="2 3">CS1</strain>
    </source>
</reference>
<dbReference type="PANTHER" id="PTHR35010:SF4">
    <property type="entry name" value="BLL5781 PROTEIN"/>
    <property type="match status" value="1"/>
</dbReference>
<dbReference type="Pfam" id="PF17765">
    <property type="entry name" value="MLTR_LBD"/>
    <property type="match status" value="1"/>
</dbReference>
<dbReference type="CDD" id="cd00093">
    <property type="entry name" value="HTH_XRE"/>
    <property type="match status" value="1"/>
</dbReference>
<dbReference type="PANTHER" id="PTHR35010">
    <property type="entry name" value="BLL4672 PROTEIN-RELATED"/>
    <property type="match status" value="1"/>
</dbReference>
<dbReference type="Gene3D" id="1.10.260.40">
    <property type="entry name" value="lambda repressor-like DNA-binding domains"/>
    <property type="match status" value="1"/>
</dbReference>
<dbReference type="PROSITE" id="PS50943">
    <property type="entry name" value="HTH_CROC1"/>
    <property type="match status" value="1"/>
</dbReference>
<dbReference type="InterPro" id="IPR010982">
    <property type="entry name" value="Lambda_DNA-bd_dom_sf"/>
</dbReference>
<name>A0ABX7LPQ2_9CAUL</name>
<dbReference type="InterPro" id="IPR041413">
    <property type="entry name" value="MLTR_LBD"/>
</dbReference>
<organism evidence="2 3">
    <name type="scientific">Brevundimonas fontaquae</name>
    <dbReference type="NCBI Taxonomy" id="2813778"/>
    <lineage>
        <taxon>Bacteria</taxon>
        <taxon>Pseudomonadati</taxon>
        <taxon>Pseudomonadota</taxon>
        <taxon>Alphaproteobacteria</taxon>
        <taxon>Caulobacterales</taxon>
        <taxon>Caulobacteraceae</taxon>
        <taxon>Brevundimonas</taxon>
    </lineage>
</organism>
<dbReference type="Proteomes" id="UP000662957">
    <property type="component" value="Chromosome"/>
</dbReference>
<accession>A0ABX7LPQ2</accession>
<evidence type="ECO:0000259" key="1">
    <source>
        <dbReference type="PROSITE" id="PS50943"/>
    </source>
</evidence>
<evidence type="ECO:0000313" key="3">
    <source>
        <dbReference type="Proteomes" id="UP000662957"/>
    </source>
</evidence>
<dbReference type="InterPro" id="IPR001387">
    <property type="entry name" value="Cro/C1-type_HTH"/>
</dbReference>
<proteinExistence type="predicted"/>
<dbReference type="SMART" id="SM00530">
    <property type="entry name" value="HTH_XRE"/>
    <property type="match status" value="1"/>
</dbReference>
<keyword evidence="3" id="KW-1185">Reference proteome</keyword>
<sequence>MVTRSDTVGHLLRDWRGRRRLSQFDLAGEANVSTRHLSFVESGRAAPSRELLMRLADPLALPLRERNRLLLAAGFAPIHDERAIDAPDMAAALTAVEAVLHGHSPFPALAVDRHWNLVLANDAASALLDGIDPGLLTPPINVLRASLHPKGLAPAIINLAEWRHHLLARLRDTADRTADPVLFALHDELRAFPISAGRCPPSPTPPIAVPLTLCDPVTKRRLSFISTTTVFGTATDVTLAELTLECFYPADETTRRSILGRDG</sequence>
<evidence type="ECO:0000313" key="2">
    <source>
        <dbReference type="EMBL" id="QSF54811.1"/>
    </source>
</evidence>
<dbReference type="SUPFAM" id="SSF47413">
    <property type="entry name" value="lambda repressor-like DNA-binding domains"/>
    <property type="match status" value="1"/>
</dbReference>
<dbReference type="EMBL" id="CP070968">
    <property type="protein sequence ID" value="QSF54811.1"/>
    <property type="molecule type" value="Genomic_DNA"/>
</dbReference>
<dbReference type="RefSeq" id="WP_205682245.1">
    <property type="nucleotide sequence ID" value="NZ_CP070968.1"/>
</dbReference>
<feature type="domain" description="HTH cro/C1-type" evidence="1">
    <location>
        <begin position="12"/>
        <end position="66"/>
    </location>
</feature>
<dbReference type="Pfam" id="PF13560">
    <property type="entry name" value="HTH_31"/>
    <property type="match status" value="1"/>
</dbReference>
<dbReference type="Gene3D" id="3.30.450.180">
    <property type="match status" value="1"/>
</dbReference>
<protein>
    <submittedName>
        <fullName evidence="2">Helix-turn-helix transcriptional regulator</fullName>
    </submittedName>
</protein>